<dbReference type="RefSeq" id="WP_015788233.1">
    <property type="nucleotide sequence ID" value="NC_013158.1"/>
</dbReference>
<dbReference type="HOGENOM" id="CLU_041631_1_0_2"/>
<dbReference type="GO" id="GO:0051604">
    <property type="term" value="P:protein maturation"/>
    <property type="evidence" value="ECO:0007669"/>
    <property type="project" value="TreeGrafter"/>
</dbReference>
<dbReference type="SUPFAM" id="SSF55326">
    <property type="entry name" value="PurM N-terminal domain-like"/>
    <property type="match status" value="1"/>
</dbReference>
<dbReference type="PIRSF" id="PIRSF005644">
    <property type="entry name" value="Hdrgns_mtr_HypE"/>
    <property type="match status" value="1"/>
</dbReference>
<dbReference type="InterPro" id="IPR010918">
    <property type="entry name" value="PurM-like_C_dom"/>
</dbReference>
<feature type="domain" description="PurM-like N-terminal" evidence="2">
    <location>
        <begin position="38"/>
        <end position="140"/>
    </location>
</feature>
<organism evidence="4 5">
    <name type="scientific">Halorhabdus utahensis (strain DSM 12940 / JCM 11049 / AX-2)</name>
    <dbReference type="NCBI Taxonomy" id="519442"/>
    <lineage>
        <taxon>Archaea</taxon>
        <taxon>Methanobacteriati</taxon>
        <taxon>Methanobacteriota</taxon>
        <taxon>Stenosarchaea group</taxon>
        <taxon>Halobacteria</taxon>
        <taxon>Halobacteriales</taxon>
        <taxon>Haloarculaceae</taxon>
        <taxon>Halorhabdus</taxon>
    </lineage>
</organism>
<dbReference type="AlphaFoldDB" id="C7NS45"/>
<name>C7NS45_HALUD</name>
<evidence type="ECO:0000259" key="2">
    <source>
        <dbReference type="Pfam" id="PF00586"/>
    </source>
</evidence>
<evidence type="ECO:0000313" key="5">
    <source>
        <dbReference type="Proteomes" id="UP000002071"/>
    </source>
</evidence>
<dbReference type="Pfam" id="PF02769">
    <property type="entry name" value="AIRS_C"/>
    <property type="match status" value="1"/>
</dbReference>
<gene>
    <name evidence="4" type="ordered locus">Huta_0465</name>
</gene>
<dbReference type="InterPro" id="IPR011854">
    <property type="entry name" value="HypE"/>
</dbReference>
<dbReference type="CDD" id="cd06061">
    <property type="entry name" value="PurM-like1"/>
    <property type="match status" value="1"/>
</dbReference>
<evidence type="ECO:0000313" key="4">
    <source>
        <dbReference type="EMBL" id="ACV10652.1"/>
    </source>
</evidence>
<feature type="domain" description="PurM-like C-terminal" evidence="3">
    <location>
        <begin position="159"/>
        <end position="316"/>
    </location>
</feature>
<protein>
    <submittedName>
        <fullName evidence="4">AIR synthase related protein domain protein</fullName>
    </submittedName>
</protein>
<dbReference type="PANTHER" id="PTHR30303">
    <property type="entry name" value="HYDROGENASE ISOENZYMES FORMATION PROTEIN HYPE"/>
    <property type="match status" value="1"/>
</dbReference>
<dbReference type="SUPFAM" id="SSF56042">
    <property type="entry name" value="PurM C-terminal domain-like"/>
    <property type="match status" value="1"/>
</dbReference>
<dbReference type="InterPro" id="IPR016188">
    <property type="entry name" value="PurM-like_N"/>
</dbReference>
<dbReference type="STRING" id="519442.Huta_0465"/>
<dbReference type="KEGG" id="hut:Huta_0465"/>
<evidence type="ECO:0000259" key="3">
    <source>
        <dbReference type="Pfam" id="PF02769"/>
    </source>
</evidence>
<dbReference type="OrthoDB" id="31494at2157"/>
<dbReference type="EMBL" id="CP001687">
    <property type="protein sequence ID" value="ACV10652.1"/>
    <property type="molecule type" value="Genomic_DNA"/>
</dbReference>
<sequence>MSEPELGKADREFFDEYIYPRLGADRDDVRLQPQHGVDFGVADVGGQALAMATDPVFIVPAAGFERAAWFAFHILFSDVAVSGLDPAYLSVDFNLPPEITDEQFETVWETFDQEAAELGASIVTGHTGRYAGCNYPMVGGATTVATGDFDDLVTPDGARPGDRVIVTKGPAIEATGLLSVHFDSLMDGEVPADEIQAAKDRFYDMSPIQEAMVASAAGPVTAMHDATEGGVYGGLFEMARSADVGFEIERDRIPVQPGVEAACDFFDIDPWISISEGTLLATVDPDGASDVLSALKSEGIPAADAGRVVEGSGLTVDGQAVDHPGKDPYWAAFEEYMGKLQAQDD</sequence>
<reference evidence="4 5" key="1">
    <citation type="journal article" date="2009" name="Stand. Genomic Sci.">
        <title>Complete genome sequence of Halorhabdus utahensis type strain (AX-2).</title>
        <authorList>
            <person name="Anderson I."/>
            <person name="Tindall B.J."/>
            <person name="Pomrenke H."/>
            <person name="Goker M."/>
            <person name="Lapidus A."/>
            <person name="Nolan M."/>
            <person name="Copeland A."/>
            <person name="Glavina Del Rio T."/>
            <person name="Chen F."/>
            <person name="Tice H."/>
            <person name="Cheng J.F."/>
            <person name="Lucas S."/>
            <person name="Chertkov O."/>
            <person name="Bruce D."/>
            <person name="Brettin T."/>
            <person name="Detter J.C."/>
            <person name="Han C."/>
            <person name="Goodwin L."/>
            <person name="Land M."/>
            <person name="Hauser L."/>
            <person name="Chang Y.J."/>
            <person name="Jeffries C.D."/>
            <person name="Pitluck S."/>
            <person name="Pati A."/>
            <person name="Mavromatis K."/>
            <person name="Ivanova N."/>
            <person name="Ovchinnikova G."/>
            <person name="Chen A."/>
            <person name="Palaniappan K."/>
            <person name="Chain P."/>
            <person name="Rohde M."/>
            <person name="Bristow J."/>
            <person name="Eisen J.A."/>
            <person name="Markowitz V."/>
            <person name="Hugenholtz P."/>
            <person name="Kyrpides N.C."/>
            <person name="Klenk H.P."/>
        </authorList>
    </citation>
    <scope>NUCLEOTIDE SEQUENCE [LARGE SCALE GENOMIC DNA]</scope>
    <source>
        <strain evidence="5">DSM 12940 / JCM 11049 / AX-2</strain>
    </source>
</reference>
<dbReference type="Pfam" id="PF00586">
    <property type="entry name" value="AIRS"/>
    <property type="match status" value="1"/>
</dbReference>
<keyword evidence="5" id="KW-1185">Reference proteome</keyword>
<accession>C7NS45</accession>
<dbReference type="Gene3D" id="3.30.1330.10">
    <property type="entry name" value="PurM-like, N-terminal domain"/>
    <property type="match status" value="1"/>
</dbReference>
<dbReference type="Gene3D" id="3.90.650.10">
    <property type="entry name" value="PurM-like C-terminal domain"/>
    <property type="match status" value="1"/>
</dbReference>
<dbReference type="GeneID" id="8382732"/>
<dbReference type="PANTHER" id="PTHR30303:SF4">
    <property type="entry name" value="HYDROGENASE EXPRESSION_FORMATION PROTEIN HYPE"/>
    <property type="match status" value="1"/>
</dbReference>
<proteinExistence type="inferred from homology"/>
<dbReference type="eggNOG" id="arCOG00636">
    <property type="taxonomic scope" value="Archaea"/>
</dbReference>
<comment type="similarity">
    <text evidence="1">Belongs to the HypE family.</text>
</comment>
<dbReference type="InterPro" id="IPR036921">
    <property type="entry name" value="PurM-like_N_sf"/>
</dbReference>
<evidence type="ECO:0000256" key="1">
    <source>
        <dbReference type="ARBA" id="ARBA00006243"/>
    </source>
</evidence>
<dbReference type="InterPro" id="IPR036676">
    <property type="entry name" value="PurM-like_C_sf"/>
</dbReference>
<dbReference type="Proteomes" id="UP000002071">
    <property type="component" value="Chromosome"/>
</dbReference>